<evidence type="ECO:0000256" key="8">
    <source>
        <dbReference type="HAMAP-Rule" id="MF_01818"/>
    </source>
</evidence>
<feature type="active site" description="Proton acceptor" evidence="8">
    <location>
        <position position="67"/>
    </location>
</feature>
<dbReference type="PANTHER" id="PTHR46018">
    <property type="entry name" value="ZINC PHOSPHODIESTERASE ELAC PROTEIN 1"/>
    <property type="match status" value="1"/>
</dbReference>
<proteinExistence type="inferred from homology"/>
<keyword evidence="2 8" id="KW-0819">tRNA processing</keyword>
<protein>
    <recommendedName>
        <fullName evidence="8">Ribonuclease Z</fullName>
        <shortName evidence="8">RNase Z</shortName>
        <ecNumber evidence="8">3.1.26.11</ecNumber>
    </recommendedName>
    <alternativeName>
        <fullName evidence="8">tRNA 3 endonuclease</fullName>
    </alternativeName>
    <alternativeName>
        <fullName evidence="8">tRNase Z</fullName>
    </alternativeName>
</protein>
<dbReference type="NCBIfam" id="TIGR02651">
    <property type="entry name" value="RNase_Z"/>
    <property type="match status" value="1"/>
</dbReference>
<keyword evidence="12" id="KW-1185">Reference proteome</keyword>
<feature type="domain" description="Metallo-beta-lactamase" evidence="9">
    <location>
        <begin position="20"/>
        <end position="117"/>
    </location>
</feature>
<dbReference type="InterPro" id="IPR001279">
    <property type="entry name" value="Metallo-B-lactamas"/>
</dbReference>
<keyword evidence="7 8" id="KW-0862">Zinc</keyword>
<dbReference type="Gene3D" id="3.60.15.10">
    <property type="entry name" value="Ribonuclease Z/Hydroxyacylglutathione hydrolase-like"/>
    <property type="match status" value="1"/>
</dbReference>
<evidence type="ECO:0000256" key="5">
    <source>
        <dbReference type="ARBA" id="ARBA00022759"/>
    </source>
</evidence>
<comment type="function">
    <text evidence="8">Zinc phosphodiesterase, which displays some tRNA 3'-processing endonuclease activity. Probably involved in tRNA maturation, by removing a 3'-trailer from precursor tRNA.</text>
</comment>
<comment type="similarity">
    <text evidence="8">Belongs to the RNase Z family.</text>
</comment>
<dbReference type="NCBIfam" id="NF000805">
    <property type="entry name" value="PRK00055.2-3"/>
    <property type="match status" value="1"/>
</dbReference>
<dbReference type="Pfam" id="PF00753">
    <property type="entry name" value="Lactamase_B"/>
    <property type="match status" value="1"/>
</dbReference>
<evidence type="ECO:0000256" key="6">
    <source>
        <dbReference type="ARBA" id="ARBA00022801"/>
    </source>
</evidence>
<feature type="binding site" evidence="8">
    <location>
        <position position="63"/>
    </location>
    <ligand>
        <name>Zn(2+)</name>
        <dbReference type="ChEBI" id="CHEBI:29105"/>
        <label>1</label>
        <note>catalytic</note>
    </ligand>
</feature>
<feature type="domain" description="Metallo-beta-lactamase" evidence="10">
    <location>
        <begin position="198"/>
        <end position="267"/>
    </location>
</feature>
<reference evidence="11 12" key="1">
    <citation type="submission" date="2019-08" db="EMBL/GenBank/DDBJ databases">
        <title>Archangium and Cystobacter genomes.</title>
        <authorList>
            <person name="Chen I.-C.K."/>
            <person name="Wielgoss S."/>
        </authorList>
    </citation>
    <scope>NUCLEOTIDE SEQUENCE [LARGE SCALE GENOMIC DNA]</scope>
    <source>
        <strain evidence="11 12">Cbm 6</strain>
    </source>
</reference>
<dbReference type="EC" id="3.1.26.11" evidence="8"/>
<dbReference type="RefSeq" id="WP_395812101.1">
    <property type="nucleotide sequence ID" value="NZ_CP043494.1"/>
</dbReference>
<evidence type="ECO:0000313" key="12">
    <source>
        <dbReference type="Proteomes" id="UP001611383"/>
    </source>
</evidence>
<feature type="binding site" evidence="8">
    <location>
        <position position="65"/>
    </location>
    <ligand>
        <name>Zn(2+)</name>
        <dbReference type="ChEBI" id="CHEBI:29105"/>
        <label>1</label>
        <note>catalytic</note>
    </ligand>
</feature>
<dbReference type="EMBL" id="CP043494">
    <property type="protein sequence ID" value="WNG51808.1"/>
    <property type="molecule type" value="Genomic_DNA"/>
</dbReference>
<dbReference type="GO" id="GO:0042781">
    <property type="term" value="F:3'-tRNA processing endoribonuclease activity"/>
    <property type="evidence" value="ECO:0007669"/>
    <property type="project" value="UniProtKB-EC"/>
</dbReference>
<evidence type="ECO:0000256" key="3">
    <source>
        <dbReference type="ARBA" id="ARBA00022722"/>
    </source>
</evidence>
<evidence type="ECO:0000259" key="9">
    <source>
        <dbReference type="Pfam" id="PF00753"/>
    </source>
</evidence>
<evidence type="ECO:0000256" key="4">
    <source>
        <dbReference type="ARBA" id="ARBA00022723"/>
    </source>
</evidence>
<dbReference type="HAMAP" id="MF_01818">
    <property type="entry name" value="RNase_Z_BN"/>
    <property type="match status" value="1"/>
</dbReference>
<dbReference type="InterPro" id="IPR036866">
    <property type="entry name" value="RibonucZ/Hydroxyglut_hydro"/>
</dbReference>
<feature type="binding site" evidence="8">
    <location>
        <position position="208"/>
    </location>
    <ligand>
        <name>Zn(2+)</name>
        <dbReference type="ChEBI" id="CHEBI:29105"/>
        <label>1</label>
        <note>catalytic</note>
    </ligand>
</feature>
<dbReference type="SUPFAM" id="SSF56281">
    <property type="entry name" value="Metallo-hydrolase/oxidoreductase"/>
    <property type="match status" value="1"/>
</dbReference>
<dbReference type="CDD" id="cd07717">
    <property type="entry name" value="RNaseZ_ZiPD-like_MBL-fold"/>
    <property type="match status" value="1"/>
</dbReference>
<dbReference type="Pfam" id="PF12706">
    <property type="entry name" value="Lactamase_B_2"/>
    <property type="match status" value="1"/>
</dbReference>
<evidence type="ECO:0000256" key="1">
    <source>
        <dbReference type="ARBA" id="ARBA00011738"/>
    </source>
</evidence>
<accession>A0ABY9X8U4</accession>
<organism evidence="11 12">
    <name type="scientific">Archangium minus</name>
    <dbReference type="NCBI Taxonomy" id="83450"/>
    <lineage>
        <taxon>Bacteria</taxon>
        <taxon>Pseudomonadati</taxon>
        <taxon>Myxococcota</taxon>
        <taxon>Myxococcia</taxon>
        <taxon>Myxococcales</taxon>
        <taxon>Cystobacterineae</taxon>
        <taxon>Archangiaceae</taxon>
        <taxon>Archangium</taxon>
    </lineage>
</organism>
<gene>
    <name evidence="8" type="primary">rnz</name>
    <name evidence="11" type="ORF">F0U60_52640</name>
</gene>
<feature type="binding site" evidence="8">
    <location>
        <position position="68"/>
    </location>
    <ligand>
        <name>Zn(2+)</name>
        <dbReference type="ChEBI" id="CHEBI:29105"/>
        <label>2</label>
        <note>catalytic</note>
    </ligand>
</feature>
<evidence type="ECO:0000259" key="10">
    <source>
        <dbReference type="Pfam" id="PF12706"/>
    </source>
</evidence>
<dbReference type="PANTHER" id="PTHR46018:SF2">
    <property type="entry name" value="ZINC PHOSPHODIESTERASE ELAC PROTEIN 1"/>
    <property type="match status" value="1"/>
</dbReference>
<comment type="cofactor">
    <cofactor evidence="8">
        <name>Zn(2+)</name>
        <dbReference type="ChEBI" id="CHEBI:29105"/>
    </cofactor>
    <text evidence="8">Binds 2 Zn(2+) ions.</text>
</comment>
<feature type="binding site" evidence="8">
    <location>
        <position position="208"/>
    </location>
    <ligand>
        <name>Zn(2+)</name>
        <dbReference type="ChEBI" id="CHEBI:29105"/>
        <label>2</label>
        <note>catalytic</note>
    </ligand>
</feature>
<keyword evidence="3 8" id="KW-0540">Nuclease</keyword>
<name>A0ABY9X8U4_9BACT</name>
<feature type="binding site" evidence="8">
    <location>
        <position position="67"/>
    </location>
    <ligand>
        <name>Zn(2+)</name>
        <dbReference type="ChEBI" id="CHEBI:29105"/>
        <label>2</label>
        <note>catalytic</note>
    </ligand>
</feature>
<evidence type="ECO:0000256" key="2">
    <source>
        <dbReference type="ARBA" id="ARBA00022694"/>
    </source>
</evidence>
<keyword evidence="4 8" id="KW-0479">Metal-binding</keyword>
<evidence type="ECO:0000256" key="7">
    <source>
        <dbReference type="ARBA" id="ARBA00022833"/>
    </source>
</evidence>
<keyword evidence="6 8" id="KW-0378">Hydrolase</keyword>
<dbReference type="Proteomes" id="UP001611383">
    <property type="component" value="Chromosome"/>
</dbReference>
<sequence length="308" mass="34484">MSNRELIVLGSASQVPTRHRNHNAYFLRWEDEGILFDPGEGTQRQMTYAGLSSRQVTRICITHFHGDHALGLPGIIQRLSLDSAPHPVEVYYPASGQVFYERLRHATPFMDKATIVPRPIAKDGVLARTKGFTLSAAKLEHSIDTFGFRLEEHARVQLDPSRLAAHGLSGPRVGELQRRGVVEVDGRTVRLEEVGEKREGQSFAFIMDTRPCANAARLAEGVDLLVCESTYLDSEREEAHGHFHMTALQAAELARDAKVRRLALTHFSQRYEDTAPFVQEAQVFVSDVVAVRDLDHVEVPKRSRVAQS</sequence>
<feature type="binding site" evidence="8">
    <location>
        <position position="266"/>
    </location>
    <ligand>
        <name>Zn(2+)</name>
        <dbReference type="ChEBI" id="CHEBI:29105"/>
        <label>2</label>
        <note>catalytic</note>
    </ligand>
</feature>
<dbReference type="InterPro" id="IPR013471">
    <property type="entry name" value="RNase_Z/BN"/>
</dbReference>
<comment type="subunit">
    <text evidence="1 8">Homodimer.</text>
</comment>
<keyword evidence="5 8" id="KW-0255">Endonuclease</keyword>
<evidence type="ECO:0000313" key="11">
    <source>
        <dbReference type="EMBL" id="WNG51808.1"/>
    </source>
</evidence>
<comment type="catalytic activity">
    <reaction evidence="8">
        <text>Endonucleolytic cleavage of RNA, removing extra 3' nucleotides from tRNA precursor, generating 3' termini of tRNAs. A 3'-hydroxy group is left at the tRNA terminus and a 5'-phosphoryl group is left at the trailer molecule.</text>
        <dbReference type="EC" id="3.1.26.11"/>
    </reaction>
</comment>
<feature type="binding site" evidence="8">
    <location>
        <position position="141"/>
    </location>
    <ligand>
        <name>Zn(2+)</name>
        <dbReference type="ChEBI" id="CHEBI:29105"/>
        <label>1</label>
        <note>catalytic</note>
    </ligand>
</feature>
<dbReference type="NCBIfam" id="NF000801">
    <property type="entry name" value="PRK00055.1-3"/>
    <property type="match status" value="1"/>
</dbReference>